<evidence type="ECO:0000313" key="10">
    <source>
        <dbReference type="Proteomes" id="UP000184088"/>
    </source>
</evidence>
<keyword evidence="5" id="KW-0133">Cell shape</keyword>
<evidence type="ECO:0000313" key="9">
    <source>
        <dbReference type="EMBL" id="SHF02417.1"/>
    </source>
</evidence>
<reference evidence="9 10" key="1">
    <citation type="submission" date="2016-11" db="EMBL/GenBank/DDBJ databases">
        <authorList>
            <person name="Jaros S."/>
            <person name="Januszkiewicz K."/>
            <person name="Wedrychowicz H."/>
        </authorList>
    </citation>
    <scope>NUCLEOTIDE SEQUENCE [LARGE SCALE GENOMIC DNA]</scope>
    <source>
        <strain evidence="9 10">DSM 17918</strain>
    </source>
</reference>
<dbReference type="Proteomes" id="UP000184088">
    <property type="component" value="Unassembled WGS sequence"/>
</dbReference>
<dbReference type="OrthoDB" id="9796616at2"/>
<dbReference type="InterPro" id="IPR017225">
    <property type="entry name" value="Cell_shape_determin_MreD_prd"/>
</dbReference>
<comment type="subcellular location">
    <subcellularLocation>
        <location evidence="1">Cell membrane</location>
        <topology evidence="1">Multi-pass membrane protein</topology>
    </subcellularLocation>
</comment>
<dbReference type="PIRSF" id="PIRSF037497">
    <property type="entry name" value="MreD_Clostridium/Treponema_prd"/>
    <property type="match status" value="1"/>
</dbReference>
<evidence type="ECO:0000256" key="8">
    <source>
        <dbReference type="SAM" id="Phobius"/>
    </source>
</evidence>
<evidence type="ECO:0000256" key="5">
    <source>
        <dbReference type="ARBA" id="ARBA00022960"/>
    </source>
</evidence>
<feature type="transmembrane region" description="Helical" evidence="8">
    <location>
        <begin position="63"/>
        <end position="86"/>
    </location>
</feature>
<sequence>MRNILIFILFLGAFIVQSTLFRFIGIYGVKPDLMLILLISFALLDGGLEGAILGLFIGFLQDLFFSPAIGMTMIPYFIIGLFAGYYNNKVFKEKTFTAFIFTFLYSLFFNLIMLFEIFIINHSVDLKTSIIHILIGTLYNCLIILFSYRYIVQLNNKKLMKKNTIFR</sequence>
<dbReference type="NCBIfam" id="TIGR03426">
    <property type="entry name" value="shape_MreD"/>
    <property type="match status" value="1"/>
</dbReference>
<keyword evidence="10" id="KW-1185">Reference proteome</keyword>
<dbReference type="RefSeq" id="WP_073342685.1">
    <property type="nucleotide sequence ID" value="NZ_FQVH01000010.1"/>
</dbReference>
<dbReference type="InterPro" id="IPR007227">
    <property type="entry name" value="Cell_shape_determining_MreD"/>
</dbReference>
<dbReference type="Gene3D" id="1.10.1760.20">
    <property type="match status" value="1"/>
</dbReference>
<keyword evidence="3" id="KW-1003">Cell membrane</keyword>
<dbReference type="EMBL" id="FQVH01000010">
    <property type="protein sequence ID" value="SHF02417.1"/>
    <property type="molecule type" value="Genomic_DNA"/>
</dbReference>
<dbReference type="Pfam" id="PF04093">
    <property type="entry name" value="MreD"/>
    <property type="match status" value="1"/>
</dbReference>
<gene>
    <name evidence="9" type="ORF">SAMN02746089_01176</name>
</gene>
<dbReference type="GO" id="GO:0005886">
    <property type="term" value="C:plasma membrane"/>
    <property type="evidence" value="ECO:0007669"/>
    <property type="project" value="UniProtKB-SubCell"/>
</dbReference>
<dbReference type="STRING" id="1121256.SAMN02746089_01176"/>
<evidence type="ECO:0000256" key="3">
    <source>
        <dbReference type="ARBA" id="ARBA00022475"/>
    </source>
</evidence>
<dbReference type="AlphaFoldDB" id="A0A1M4Y991"/>
<feature type="transmembrane region" description="Helical" evidence="8">
    <location>
        <begin position="6"/>
        <end position="28"/>
    </location>
</feature>
<keyword evidence="7 8" id="KW-0472">Membrane</keyword>
<evidence type="ECO:0000256" key="1">
    <source>
        <dbReference type="ARBA" id="ARBA00004651"/>
    </source>
</evidence>
<evidence type="ECO:0000256" key="7">
    <source>
        <dbReference type="ARBA" id="ARBA00023136"/>
    </source>
</evidence>
<evidence type="ECO:0000256" key="6">
    <source>
        <dbReference type="ARBA" id="ARBA00022989"/>
    </source>
</evidence>
<keyword evidence="4 8" id="KW-0812">Transmembrane</keyword>
<feature type="transmembrane region" description="Helical" evidence="8">
    <location>
        <begin position="35"/>
        <end position="57"/>
    </location>
</feature>
<feature type="transmembrane region" description="Helical" evidence="8">
    <location>
        <begin position="130"/>
        <end position="152"/>
    </location>
</feature>
<proteinExistence type="inferred from homology"/>
<protein>
    <submittedName>
        <fullName evidence="9">Rod shape-determining protein MreD</fullName>
    </submittedName>
</protein>
<evidence type="ECO:0000256" key="4">
    <source>
        <dbReference type="ARBA" id="ARBA00022692"/>
    </source>
</evidence>
<organism evidence="9 10">
    <name type="scientific">Caldanaerobius fijiensis DSM 17918</name>
    <dbReference type="NCBI Taxonomy" id="1121256"/>
    <lineage>
        <taxon>Bacteria</taxon>
        <taxon>Bacillati</taxon>
        <taxon>Bacillota</taxon>
        <taxon>Clostridia</taxon>
        <taxon>Thermoanaerobacterales</taxon>
        <taxon>Thermoanaerobacteraceae</taxon>
        <taxon>Caldanaerobius</taxon>
    </lineage>
</organism>
<evidence type="ECO:0000256" key="2">
    <source>
        <dbReference type="ARBA" id="ARBA00007776"/>
    </source>
</evidence>
<dbReference type="GO" id="GO:0008360">
    <property type="term" value="P:regulation of cell shape"/>
    <property type="evidence" value="ECO:0007669"/>
    <property type="project" value="UniProtKB-KW"/>
</dbReference>
<keyword evidence="6 8" id="KW-1133">Transmembrane helix</keyword>
<accession>A0A1M4Y991</accession>
<feature type="transmembrane region" description="Helical" evidence="8">
    <location>
        <begin position="98"/>
        <end position="124"/>
    </location>
</feature>
<name>A0A1M4Y991_9THEO</name>
<comment type="similarity">
    <text evidence="2">Belongs to the MreD family.</text>
</comment>